<feature type="non-terminal residue" evidence="1">
    <location>
        <position position="1"/>
    </location>
</feature>
<feature type="non-terminal residue" evidence="1">
    <location>
        <position position="75"/>
    </location>
</feature>
<dbReference type="EMBL" id="KN825403">
    <property type="protein sequence ID" value="KIK91308.1"/>
    <property type="molecule type" value="Genomic_DNA"/>
</dbReference>
<evidence type="ECO:0000313" key="2">
    <source>
        <dbReference type="Proteomes" id="UP000054538"/>
    </source>
</evidence>
<dbReference type="Proteomes" id="UP000054538">
    <property type="component" value="Unassembled WGS sequence"/>
</dbReference>
<keyword evidence="2" id="KW-1185">Reference proteome</keyword>
<name>A0A0D0DJL6_9AGAM</name>
<reference evidence="1 2" key="1">
    <citation type="submission" date="2014-04" db="EMBL/GenBank/DDBJ databases">
        <authorList>
            <consortium name="DOE Joint Genome Institute"/>
            <person name="Kuo A."/>
            <person name="Kohler A."/>
            <person name="Jargeat P."/>
            <person name="Nagy L.G."/>
            <person name="Floudas D."/>
            <person name="Copeland A."/>
            <person name="Barry K.W."/>
            <person name="Cichocki N."/>
            <person name="Veneault-Fourrey C."/>
            <person name="LaButti K."/>
            <person name="Lindquist E.A."/>
            <person name="Lipzen A."/>
            <person name="Lundell T."/>
            <person name="Morin E."/>
            <person name="Murat C."/>
            <person name="Sun H."/>
            <person name="Tunlid A."/>
            <person name="Henrissat B."/>
            <person name="Grigoriev I.V."/>
            <person name="Hibbett D.S."/>
            <person name="Martin F."/>
            <person name="Nordberg H.P."/>
            <person name="Cantor M.N."/>
            <person name="Hua S.X."/>
        </authorList>
    </citation>
    <scope>NUCLEOTIDE SEQUENCE [LARGE SCALE GENOMIC DNA]</scope>
    <source>
        <strain evidence="1 2">Ve08.2h10</strain>
    </source>
</reference>
<accession>A0A0D0DJL6</accession>
<dbReference type="HOGENOM" id="CLU_2677823_0_0_1"/>
<evidence type="ECO:0000313" key="1">
    <source>
        <dbReference type="EMBL" id="KIK91308.1"/>
    </source>
</evidence>
<dbReference type="AlphaFoldDB" id="A0A0D0DJL6"/>
<reference evidence="2" key="2">
    <citation type="submission" date="2015-01" db="EMBL/GenBank/DDBJ databases">
        <title>Evolutionary Origins and Diversification of the Mycorrhizal Mutualists.</title>
        <authorList>
            <consortium name="DOE Joint Genome Institute"/>
            <consortium name="Mycorrhizal Genomics Consortium"/>
            <person name="Kohler A."/>
            <person name="Kuo A."/>
            <person name="Nagy L.G."/>
            <person name="Floudas D."/>
            <person name="Copeland A."/>
            <person name="Barry K.W."/>
            <person name="Cichocki N."/>
            <person name="Veneault-Fourrey C."/>
            <person name="LaButti K."/>
            <person name="Lindquist E.A."/>
            <person name="Lipzen A."/>
            <person name="Lundell T."/>
            <person name="Morin E."/>
            <person name="Murat C."/>
            <person name="Riley R."/>
            <person name="Ohm R."/>
            <person name="Sun H."/>
            <person name="Tunlid A."/>
            <person name="Henrissat B."/>
            <person name="Grigoriev I.V."/>
            <person name="Hibbett D.S."/>
            <person name="Martin F."/>
        </authorList>
    </citation>
    <scope>NUCLEOTIDE SEQUENCE [LARGE SCALE GENOMIC DNA]</scope>
    <source>
        <strain evidence="2">Ve08.2h10</strain>
    </source>
</reference>
<dbReference type="InParanoid" id="A0A0D0DJL6"/>
<protein>
    <submittedName>
        <fullName evidence="1">Uncharacterized protein</fullName>
    </submittedName>
</protein>
<proteinExistence type="predicted"/>
<gene>
    <name evidence="1" type="ORF">PAXRUDRAFT_638702</name>
</gene>
<sequence length="75" mass="8607">PPVFHQKSSVRRSSPTNTCHFSNLTGLHMSRHCYYLLFDGLRDMSSIFVGHGQKVRPERGLLLLYLSDNICKQKS</sequence>
<organism evidence="1 2">
    <name type="scientific">Paxillus rubicundulus Ve08.2h10</name>
    <dbReference type="NCBI Taxonomy" id="930991"/>
    <lineage>
        <taxon>Eukaryota</taxon>
        <taxon>Fungi</taxon>
        <taxon>Dikarya</taxon>
        <taxon>Basidiomycota</taxon>
        <taxon>Agaricomycotina</taxon>
        <taxon>Agaricomycetes</taxon>
        <taxon>Agaricomycetidae</taxon>
        <taxon>Boletales</taxon>
        <taxon>Paxilineae</taxon>
        <taxon>Paxillaceae</taxon>
        <taxon>Paxillus</taxon>
    </lineage>
</organism>